<evidence type="ECO:0000313" key="2">
    <source>
        <dbReference type="Proteomes" id="UP000821865"/>
    </source>
</evidence>
<name>A0ACB8C674_DERSI</name>
<organism evidence="1 2">
    <name type="scientific">Dermacentor silvarum</name>
    <name type="common">Tick</name>
    <dbReference type="NCBI Taxonomy" id="543639"/>
    <lineage>
        <taxon>Eukaryota</taxon>
        <taxon>Metazoa</taxon>
        <taxon>Ecdysozoa</taxon>
        <taxon>Arthropoda</taxon>
        <taxon>Chelicerata</taxon>
        <taxon>Arachnida</taxon>
        <taxon>Acari</taxon>
        <taxon>Parasitiformes</taxon>
        <taxon>Ixodida</taxon>
        <taxon>Ixodoidea</taxon>
        <taxon>Ixodidae</taxon>
        <taxon>Rhipicephalinae</taxon>
        <taxon>Dermacentor</taxon>
    </lineage>
</organism>
<accession>A0ACB8C674</accession>
<reference evidence="1" key="1">
    <citation type="submission" date="2020-05" db="EMBL/GenBank/DDBJ databases">
        <title>Large-scale comparative analyses of tick genomes elucidate their genetic diversity and vector capacities.</title>
        <authorList>
            <person name="Jia N."/>
            <person name="Wang J."/>
            <person name="Shi W."/>
            <person name="Du L."/>
            <person name="Sun Y."/>
            <person name="Zhan W."/>
            <person name="Jiang J."/>
            <person name="Wang Q."/>
            <person name="Zhang B."/>
            <person name="Ji P."/>
            <person name="Sakyi L.B."/>
            <person name="Cui X."/>
            <person name="Yuan T."/>
            <person name="Jiang B."/>
            <person name="Yang W."/>
            <person name="Lam T.T.-Y."/>
            <person name="Chang Q."/>
            <person name="Ding S."/>
            <person name="Wang X."/>
            <person name="Zhu J."/>
            <person name="Ruan X."/>
            <person name="Zhao L."/>
            <person name="Wei J."/>
            <person name="Que T."/>
            <person name="Du C."/>
            <person name="Cheng J."/>
            <person name="Dai P."/>
            <person name="Han X."/>
            <person name="Huang E."/>
            <person name="Gao Y."/>
            <person name="Liu J."/>
            <person name="Shao H."/>
            <person name="Ye R."/>
            <person name="Li L."/>
            <person name="Wei W."/>
            <person name="Wang X."/>
            <person name="Wang C."/>
            <person name="Yang T."/>
            <person name="Huo Q."/>
            <person name="Li W."/>
            <person name="Guo W."/>
            <person name="Chen H."/>
            <person name="Zhou L."/>
            <person name="Ni X."/>
            <person name="Tian J."/>
            <person name="Zhou Y."/>
            <person name="Sheng Y."/>
            <person name="Liu T."/>
            <person name="Pan Y."/>
            <person name="Xia L."/>
            <person name="Li J."/>
            <person name="Zhao F."/>
            <person name="Cao W."/>
        </authorList>
    </citation>
    <scope>NUCLEOTIDE SEQUENCE</scope>
    <source>
        <strain evidence="1">Dsil-2018</strain>
    </source>
</reference>
<protein>
    <submittedName>
        <fullName evidence="1">Uncharacterized protein</fullName>
    </submittedName>
</protein>
<dbReference type="EMBL" id="CM023478">
    <property type="protein sequence ID" value="KAH7934256.1"/>
    <property type="molecule type" value="Genomic_DNA"/>
</dbReference>
<dbReference type="Proteomes" id="UP000821865">
    <property type="component" value="Chromosome 9"/>
</dbReference>
<proteinExistence type="predicted"/>
<keyword evidence="2" id="KW-1185">Reference proteome</keyword>
<sequence length="251" mass="28190">MLLLCESGYTTLNVSTFGEYQSHEQNFCVVEDRLDKAQYNGQEFVIQAVDVSFICKAFRHIPVEHHFIHTIEAESGPITYKWLLPGMSAIPGLSLVIGSNHMWKFVKKEIEHCKESPNFVAINNAFGWIFHCPAEEPTDYDPGDEEHTLPSATTEDTAEENNDASLNASATYDDMGPCIWCPALRPSETPIEPMQKIIGDSNNSRSLVETGFEPVARSMRQWVKERSSLILLNTSDAGVTNGSRYFVFVFT</sequence>
<gene>
    <name evidence="1" type="ORF">HPB49_023766</name>
</gene>
<evidence type="ECO:0000313" key="1">
    <source>
        <dbReference type="EMBL" id="KAH7934256.1"/>
    </source>
</evidence>
<comment type="caution">
    <text evidence="1">The sequence shown here is derived from an EMBL/GenBank/DDBJ whole genome shotgun (WGS) entry which is preliminary data.</text>
</comment>